<dbReference type="InterPro" id="IPR027417">
    <property type="entry name" value="P-loop_NTPase"/>
</dbReference>
<feature type="domain" description="Disease resistance N-terminal" evidence="7">
    <location>
        <begin position="9"/>
        <end position="103"/>
    </location>
</feature>
<protein>
    <submittedName>
        <fullName evidence="12">Disease resistance protein RGA1</fullName>
    </submittedName>
</protein>
<dbReference type="PANTHER" id="PTHR36766:SF40">
    <property type="entry name" value="DISEASE RESISTANCE PROTEIN RGA3"/>
    <property type="match status" value="1"/>
</dbReference>
<dbReference type="InterPro" id="IPR002182">
    <property type="entry name" value="NB-ARC"/>
</dbReference>
<evidence type="ECO:0000256" key="1">
    <source>
        <dbReference type="ARBA" id="ARBA00022614"/>
    </source>
</evidence>
<organism evidence="11 12">
    <name type="scientific">Ziziphus jujuba</name>
    <name type="common">Chinese jujube</name>
    <name type="synonym">Ziziphus sativa</name>
    <dbReference type="NCBI Taxonomy" id="326968"/>
    <lineage>
        <taxon>Eukaryota</taxon>
        <taxon>Viridiplantae</taxon>
        <taxon>Streptophyta</taxon>
        <taxon>Embryophyta</taxon>
        <taxon>Tracheophyta</taxon>
        <taxon>Spermatophyta</taxon>
        <taxon>Magnoliopsida</taxon>
        <taxon>eudicotyledons</taxon>
        <taxon>Gunneridae</taxon>
        <taxon>Pentapetalae</taxon>
        <taxon>rosids</taxon>
        <taxon>fabids</taxon>
        <taxon>Rosales</taxon>
        <taxon>Rhamnaceae</taxon>
        <taxon>Paliureae</taxon>
        <taxon>Ziziphus</taxon>
    </lineage>
</organism>
<proteinExistence type="predicted"/>
<dbReference type="Proteomes" id="UP001652623">
    <property type="component" value="Chromosome 2"/>
</dbReference>
<dbReference type="Pfam" id="PF00931">
    <property type="entry name" value="NB-ARC"/>
    <property type="match status" value="1"/>
</dbReference>
<dbReference type="Gene3D" id="1.10.8.430">
    <property type="entry name" value="Helical domain of apoptotic protease-activating factors"/>
    <property type="match status" value="1"/>
</dbReference>
<evidence type="ECO:0000313" key="11">
    <source>
        <dbReference type="Proteomes" id="UP001652623"/>
    </source>
</evidence>
<keyword evidence="3" id="KW-0547">Nucleotide-binding</keyword>
<evidence type="ECO:0000259" key="8">
    <source>
        <dbReference type="Pfam" id="PF23559"/>
    </source>
</evidence>
<gene>
    <name evidence="12" type="primary">LOC125422357</name>
</gene>
<dbReference type="Gene3D" id="3.80.10.10">
    <property type="entry name" value="Ribonuclease Inhibitor"/>
    <property type="match status" value="3"/>
</dbReference>
<accession>A0ABM3IJF7</accession>
<dbReference type="Pfam" id="PF18052">
    <property type="entry name" value="Rx_N"/>
    <property type="match status" value="1"/>
</dbReference>
<evidence type="ECO:0000259" key="9">
    <source>
        <dbReference type="Pfam" id="PF23598"/>
    </source>
</evidence>
<keyword evidence="11" id="KW-1185">Reference proteome</keyword>
<dbReference type="InterPro" id="IPR032675">
    <property type="entry name" value="LRR_dom_sf"/>
</dbReference>
<reference evidence="12" key="1">
    <citation type="submission" date="2025-08" db="UniProtKB">
        <authorList>
            <consortium name="RefSeq"/>
        </authorList>
    </citation>
    <scope>IDENTIFICATION</scope>
    <source>
        <tissue evidence="12">Seedling</tissue>
    </source>
</reference>
<evidence type="ECO:0000256" key="4">
    <source>
        <dbReference type="ARBA" id="ARBA00022821"/>
    </source>
</evidence>
<feature type="domain" description="R13L1/DRL21-like LRR repeat region" evidence="10">
    <location>
        <begin position="709"/>
        <end position="836"/>
    </location>
</feature>
<dbReference type="Gene3D" id="1.20.5.4130">
    <property type="match status" value="1"/>
</dbReference>
<feature type="domain" description="Disease resistance protein winged helix" evidence="8">
    <location>
        <begin position="447"/>
        <end position="526"/>
    </location>
</feature>
<evidence type="ECO:0000256" key="5">
    <source>
        <dbReference type="ARBA" id="ARBA00022840"/>
    </source>
</evidence>
<evidence type="ECO:0000256" key="2">
    <source>
        <dbReference type="ARBA" id="ARBA00022737"/>
    </source>
</evidence>
<dbReference type="Pfam" id="PF23559">
    <property type="entry name" value="WHD_DRP"/>
    <property type="match status" value="1"/>
</dbReference>
<dbReference type="PANTHER" id="PTHR36766">
    <property type="entry name" value="PLANT BROAD-SPECTRUM MILDEW RESISTANCE PROTEIN RPW8"/>
    <property type="match status" value="1"/>
</dbReference>
<dbReference type="SUPFAM" id="SSF52540">
    <property type="entry name" value="P-loop containing nucleoside triphosphate hydrolases"/>
    <property type="match status" value="1"/>
</dbReference>
<keyword evidence="2" id="KW-0677">Repeat</keyword>
<name>A0ABM3IJF7_ZIZJJ</name>
<dbReference type="InterPro" id="IPR058922">
    <property type="entry name" value="WHD_DRP"/>
</dbReference>
<keyword evidence="5" id="KW-0067">ATP-binding</keyword>
<dbReference type="InterPro" id="IPR042197">
    <property type="entry name" value="Apaf_helical"/>
</dbReference>
<evidence type="ECO:0000259" key="10">
    <source>
        <dbReference type="Pfam" id="PF25019"/>
    </source>
</evidence>
<sequence length="1093" mass="125694">MADPIVSTVVGNIIGRLSPEAVKKFGSLWGVKKELEELKKAILSIKVLVFEAEKKLQAVHANDRIQVTRWLKRLEDAVVDADDLLDEFSSYDAQRQMGIMADCKEVTKKVCTTFLSASNKLLLAGFRREKIKSMHDRLVSIRDDRKFHLEVNNTINVTPSDNEGREKMAIMECLLDPKINEGNNVSVFATVHYRSSDKSALVRGVFDDEKVVNHFDLRMRFDVEDLNLNERRVIERILKSATNKDYEKNIEMDQLHKELCEIIEGKRYLLVLYIDNSNGEICGQSLKSLFLGDCANGSKIIVASWGIKAVADFMSAVEPYIYKRSLDPEESWNLFKNVVSKNNGQEEEAKAMMNNPKIVEIGKSIVERCRGNPFTIRTIGRMLLSDMESENNNNNNLVEAKYWFSSFLEKFSKIPQQHINTLLVLKPGCYDILPLPLKRCFLYYCRLFPKGFEIAGGTLLDLWVAQGFIYSDSSPEKSMKHAAYEYFKDLEDKYFFESTMRDDYYRDRSFETKKRTFCVPDPMHELGILVSGATRSTQYVSFELESSSKVPTSVAFQAKRLRALIVFRKDKLGRETEKGLSQSICDKITTDYKLLRVLTLHNSGVPNSIGNLKHLRYLDISGNPDIKALPNSITMLHCLTTLKLSKCYGLKELPRDIKKLINLEHLWINWCYSLTYMPRGLGQLTQLQTLSAFVLSNYKKGNIGNSCSLKELAKLNNLRGELRIKNLGNSEDDYSYKILEAKEHLSSLTLSWDSTANVGVDNASKSNATPEKQLECLEPHPNMSELALVGYEGIKFSGWLSSLRNLRNFSLRKCNCQHLSPLSQLPSLRVLILDQMTNLEYIISKDVVFDSSAEDNLLTSLYEIRLTELPNLEGWWQEEHPTTTSSSPSSLPSFRRLRRLVIEDCPKLRSMPLYRNLRDYLVLDNTSFDTFQHTINACRSDSSFPFLRWLKTLCIIGIKKLDISQCDNIKWERFRNLRFLRLDYLPKLDKLPDGLQHLTRLEQLHIWRCNIKTLPEWIGNFKSLKNLGISVCPYLNSLPQALESLHRLETLEIEDCAIIFQRCQRETGKDWDKIQHIPNLKMRQPQSSLSPRF</sequence>
<evidence type="ECO:0000256" key="3">
    <source>
        <dbReference type="ARBA" id="ARBA00022741"/>
    </source>
</evidence>
<dbReference type="InterPro" id="IPR056789">
    <property type="entry name" value="LRR_R13L1-DRL21"/>
</dbReference>
<dbReference type="SUPFAM" id="SSF52058">
    <property type="entry name" value="L domain-like"/>
    <property type="match status" value="1"/>
</dbReference>
<dbReference type="Pfam" id="PF23598">
    <property type="entry name" value="LRR_14"/>
    <property type="match status" value="1"/>
</dbReference>
<evidence type="ECO:0000259" key="7">
    <source>
        <dbReference type="Pfam" id="PF18052"/>
    </source>
</evidence>
<dbReference type="Pfam" id="PF25019">
    <property type="entry name" value="LRR_R13L1-DRL21"/>
    <property type="match status" value="1"/>
</dbReference>
<keyword evidence="1" id="KW-0433">Leucine-rich repeat</keyword>
<evidence type="ECO:0000259" key="6">
    <source>
        <dbReference type="Pfam" id="PF00931"/>
    </source>
</evidence>
<dbReference type="GeneID" id="125422357"/>
<dbReference type="InterPro" id="IPR041118">
    <property type="entry name" value="Rx_N"/>
</dbReference>
<dbReference type="InterPro" id="IPR055414">
    <property type="entry name" value="LRR_R13L4/SHOC2-like"/>
</dbReference>
<dbReference type="RefSeq" id="XP_048329696.2">
    <property type="nucleotide sequence ID" value="XM_048473739.2"/>
</dbReference>
<evidence type="ECO:0000313" key="12">
    <source>
        <dbReference type="RefSeq" id="XP_048329696.2"/>
    </source>
</evidence>
<dbReference type="SUPFAM" id="SSF52047">
    <property type="entry name" value="RNI-like"/>
    <property type="match status" value="1"/>
</dbReference>
<dbReference type="Gene3D" id="3.40.50.300">
    <property type="entry name" value="P-loop containing nucleotide triphosphate hydrolases"/>
    <property type="match status" value="1"/>
</dbReference>
<keyword evidence="4" id="KW-0611">Plant defense</keyword>
<feature type="domain" description="Disease resistance R13L4/SHOC-2-like LRR" evidence="9">
    <location>
        <begin position="927"/>
        <end position="1055"/>
    </location>
</feature>
<feature type="domain" description="NB-ARC" evidence="6">
    <location>
        <begin position="196"/>
        <end position="343"/>
    </location>
</feature>